<dbReference type="GO" id="GO:0005730">
    <property type="term" value="C:nucleolus"/>
    <property type="evidence" value="ECO:0007669"/>
    <property type="project" value="UniProtKB-SubCell"/>
</dbReference>
<evidence type="ECO:0000256" key="3">
    <source>
        <dbReference type="SAM" id="MobiDB-lite"/>
    </source>
</evidence>
<feature type="compositionally biased region" description="Polar residues" evidence="3">
    <location>
        <begin position="267"/>
        <end position="289"/>
    </location>
</feature>
<evidence type="ECO:0000256" key="1">
    <source>
        <dbReference type="ARBA" id="ARBA00004604"/>
    </source>
</evidence>
<feature type="compositionally biased region" description="Gly residues" evidence="3">
    <location>
        <begin position="1"/>
        <end position="18"/>
    </location>
</feature>
<name>A0A0E0JE17_ORYPU</name>
<dbReference type="PANTHER" id="PTHR13634:SF1">
    <property type="entry name" value="OS01G0148400 PROTEIN"/>
    <property type="match status" value="1"/>
</dbReference>
<sequence length="336" mass="37121">MDGSGGGGGGGGDPGGRVGEAKPGAHAQGTSERPHRQPGVGESRPRRGGGGGTRRRAPWPCRRRALVAVRAGCWNRVEGEEFVPSPDSSFIRYGTLLRNISFLLPYDVQGKAYTCPSDKINVFLKWSRCNLCLFFEWAEGDQKMICHMFNTLKEIHISFLINPDESIELKVTNPLLSFSSNFVGDDTWALVKDMLMMMFSPLQEHEPAASDLYVFTKNGDSVYFRIFKVGPNFCLKLLMSTVLLLAQIPIKLWMVFKVSMTVGGMSRGSSTEPAETSLQSLGRSTATKRQTSRRQRLWTNCQVEPKTFAPKLRDSGPKGANQPMEVHLAAQEEAQG</sequence>
<keyword evidence="2" id="KW-0690">Ribosome biogenesis</keyword>
<dbReference type="GO" id="GO:0000027">
    <property type="term" value="P:ribosomal large subunit assembly"/>
    <property type="evidence" value="ECO:0007669"/>
    <property type="project" value="TreeGrafter"/>
</dbReference>
<accession>A0A0E0JE17</accession>
<dbReference type="Proteomes" id="UP000026962">
    <property type="component" value="Chromosome 1"/>
</dbReference>
<organism evidence="4">
    <name type="scientific">Oryza punctata</name>
    <name type="common">Red rice</name>
    <dbReference type="NCBI Taxonomy" id="4537"/>
    <lineage>
        <taxon>Eukaryota</taxon>
        <taxon>Viridiplantae</taxon>
        <taxon>Streptophyta</taxon>
        <taxon>Embryophyta</taxon>
        <taxon>Tracheophyta</taxon>
        <taxon>Spermatophyta</taxon>
        <taxon>Magnoliopsida</taxon>
        <taxon>Liliopsida</taxon>
        <taxon>Poales</taxon>
        <taxon>Poaceae</taxon>
        <taxon>BOP clade</taxon>
        <taxon>Oryzoideae</taxon>
        <taxon>Oryzeae</taxon>
        <taxon>Oryzinae</taxon>
        <taxon>Oryza</taxon>
    </lineage>
</organism>
<evidence type="ECO:0000256" key="2">
    <source>
        <dbReference type="ARBA" id="ARBA00022517"/>
    </source>
</evidence>
<evidence type="ECO:0000313" key="5">
    <source>
        <dbReference type="Proteomes" id="UP000026962"/>
    </source>
</evidence>
<dbReference type="GO" id="GO:0003723">
    <property type="term" value="F:RNA binding"/>
    <property type="evidence" value="ECO:0007669"/>
    <property type="project" value="TreeGrafter"/>
</dbReference>
<proteinExistence type="predicted"/>
<dbReference type="InterPro" id="IPR026532">
    <property type="entry name" value="BRX1"/>
</dbReference>
<reference evidence="4" key="1">
    <citation type="submission" date="2015-04" db="UniProtKB">
        <authorList>
            <consortium name="EnsemblPlants"/>
        </authorList>
    </citation>
    <scope>IDENTIFICATION</scope>
</reference>
<dbReference type="STRING" id="4537.A0A0E0JE17"/>
<dbReference type="eggNOG" id="KOG2971">
    <property type="taxonomic scope" value="Eukaryota"/>
</dbReference>
<dbReference type="Gramene" id="OPUNC01G02800.2">
    <property type="protein sequence ID" value="OPUNC01G02800.2"/>
    <property type="gene ID" value="OPUNC01G02800"/>
</dbReference>
<evidence type="ECO:0000313" key="4">
    <source>
        <dbReference type="EnsemblPlants" id="OPUNC01G02800.2"/>
    </source>
</evidence>
<feature type="region of interest" description="Disordered" evidence="3">
    <location>
        <begin position="1"/>
        <end position="57"/>
    </location>
</feature>
<protein>
    <recommendedName>
        <fullName evidence="6">Brix domain-containing protein</fullName>
    </recommendedName>
</protein>
<comment type="subcellular location">
    <subcellularLocation>
        <location evidence="1">Nucleus</location>
        <location evidence="1">Nucleolus</location>
    </subcellularLocation>
</comment>
<dbReference type="EnsemblPlants" id="OPUNC01G02800.2">
    <property type="protein sequence ID" value="OPUNC01G02800.2"/>
    <property type="gene ID" value="OPUNC01G02800"/>
</dbReference>
<keyword evidence="5" id="KW-1185">Reference proteome</keyword>
<feature type="region of interest" description="Disordered" evidence="3">
    <location>
        <begin position="266"/>
        <end position="336"/>
    </location>
</feature>
<reference evidence="4" key="2">
    <citation type="submission" date="2018-05" db="EMBL/GenBank/DDBJ databases">
        <title>OpunRS2 (Oryza punctata Reference Sequence Version 2).</title>
        <authorList>
            <person name="Zhang J."/>
            <person name="Kudrna D."/>
            <person name="Lee S."/>
            <person name="Talag J."/>
            <person name="Welchert J."/>
            <person name="Wing R.A."/>
        </authorList>
    </citation>
    <scope>NUCLEOTIDE SEQUENCE [LARGE SCALE GENOMIC DNA]</scope>
</reference>
<dbReference type="PANTHER" id="PTHR13634">
    <property type="entry name" value="RIBOSOME BIOGENESIS PROTEIN BRIX"/>
    <property type="match status" value="1"/>
</dbReference>
<dbReference type="AlphaFoldDB" id="A0A0E0JE17"/>
<evidence type="ECO:0008006" key="6">
    <source>
        <dbReference type="Google" id="ProtNLM"/>
    </source>
</evidence>